<feature type="compositionally biased region" description="Basic residues" evidence="1">
    <location>
        <begin position="1"/>
        <end position="38"/>
    </location>
</feature>
<dbReference type="InterPro" id="IPR021109">
    <property type="entry name" value="Peptidase_aspartic_dom_sf"/>
</dbReference>
<keyword evidence="3" id="KW-1185">Reference proteome</keyword>
<feature type="region of interest" description="Disordered" evidence="1">
    <location>
        <begin position="324"/>
        <end position="346"/>
    </location>
</feature>
<dbReference type="OrthoDB" id="420169at2759"/>
<name>A0A8J9VFS8_9NEOP</name>
<accession>A0A8J9VFS8</accession>
<dbReference type="EMBL" id="OV170222">
    <property type="protein sequence ID" value="CAH0721738.1"/>
    <property type="molecule type" value="Genomic_DNA"/>
</dbReference>
<organism evidence="2 3">
    <name type="scientific">Brenthis ino</name>
    <name type="common">lesser marbled fritillary</name>
    <dbReference type="NCBI Taxonomy" id="405034"/>
    <lineage>
        <taxon>Eukaryota</taxon>
        <taxon>Metazoa</taxon>
        <taxon>Ecdysozoa</taxon>
        <taxon>Arthropoda</taxon>
        <taxon>Hexapoda</taxon>
        <taxon>Insecta</taxon>
        <taxon>Pterygota</taxon>
        <taxon>Neoptera</taxon>
        <taxon>Endopterygota</taxon>
        <taxon>Lepidoptera</taxon>
        <taxon>Glossata</taxon>
        <taxon>Ditrysia</taxon>
        <taxon>Papilionoidea</taxon>
        <taxon>Nymphalidae</taxon>
        <taxon>Heliconiinae</taxon>
        <taxon>Argynnini</taxon>
        <taxon>Brenthis</taxon>
    </lineage>
</organism>
<dbReference type="Gene3D" id="2.40.70.10">
    <property type="entry name" value="Acid Proteases"/>
    <property type="match status" value="1"/>
</dbReference>
<gene>
    <name evidence="2" type="ORF">BINO364_LOCUS7798</name>
</gene>
<reference evidence="2" key="1">
    <citation type="submission" date="2021-12" db="EMBL/GenBank/DDBJ databases">
        <authorList>
            <person name="Martin H S."/>
        </authorList>
    </citation>
    <scope>NUCLEOTIDE SEQUENCE</scope>
</reference>
<dbReference type="AlphaFoldDB" id="A0A8J9VFS8"/>
<feature type="non-terminal residue" evidence="2">
    <location>
        <position position="346"/>
    </location>
</feature>
<feature type="compositionally biased region" description="Low complexity" evidence="1">
    <location>
        <begin position="39"/>
        <end position="49"/>
    </location>
</feature>
<evidence type="ECO:0000313" key="3">
    <source>
        <dbReference type="Proteomes" id="UP000838878"/>
    </source>
</evidence>
<dbReference type="SUPFAM" id="SSF50630">
    <property type="entry name" value="Acid proteases"/>
    <property type="match status" value="1"/>
</dbReference>
<evidence type="ECO:0000256" key="1">
    <source>
        <dbReference type="SAM" id="MobiDB-lite"/>
    </source>
</evidence>
<feature type="region of interest" description="Disordered" evidence="1">
    <location>
        <begin position="1"/>
        <end position="51"/>
    </location>
</feature>
<dbReference type="CDD" id="cd00303">
    <property type="entry name" value="retropepsin_like"/>
    <property type="match status" value="1"/>
</dbReference>
<evidence type="ECO:0000313" key="2">
    <source>
        <dbReference type="EMBL" id="CAH0721738.1"/>
    </source>
</evidence>
<protein>
    <submittedName>
        <fullName evidence="2">Uncharacterized protein</fullName>
    </submittedName>
</protein>
<dbReference type="Proteomes" id="UP000838878">
    <property type="component" value="Chromosome 2"/>
</dbReference>
<sequence length="346" mass="38817">MLRQSRPRSRNPVRSRSRSHPRSRSRSNLRKRRTRRRTYTPSKSPTTSRDSIFNKTLNSILSRLNTLESKSTTTPHLNVSGNVSTSPVEVSNPDCNQNIVDVLSNIITPRNYYVSNFDPVLHDINAWFEEVDRARVINRWDDMECLCTSDDRDDRAMIRVAGFLKAVIQGVAIDVLIDSGALEVSLISSNVLKYLSCQPKPTHVAIKGISDREIIIKQYVTLNIEFRNITVEVDLLVIPSSYMTASIIIGTDVLNRDGIVFVRTKDQQYLTHSSTCSKICSVVKANTHTEFSTPLVGEKLEILKKVINEFSDHFISECGDDLDQEAGPSHAAKDAHEDGATSGRPC</sequence>
<proteinExistence type="predicted"/>